<reference evidence="1 2" key="1">
    <citation type="submission" date="2021-06" db="EMBL/GenBank/DDBJ databases">
        <authorList>
            <person name="Kallberg Y."/>
            <person name="Tangrot J."/>
            <person name="Rosling A."/>
        </authorList>
    </citation>
    <scope>NUCLEOTIDE SEQUENCE [LARGE SCALE GENOMIC DNA]</scope>
    <source>
        <strain evidence="1 2">120-4 pot B 10/14</strain>
    </source>
</reference>
<proteinExistence type="predicted"/>
<dbReference type="EMBL" id="CAJVQB010083721">
    <property type="protein sequence ID" value="CAG8846481.1"/>
    <property type="molecule type" value="Genomic_DNA"/>
</dbReference>
<sequence>GLDEINENINLVNLEYQDIFAIEEFFDFDVSERDQEAFSLDNNYSILQSIDSEEGWSIKDIISS</sequence>
<keyword evidence="2" id="KW-1185">Reference proteome</keyword>
<dbReference type="Proteomes" id="UP000789901">
    <property type="component" value="Unassembled WGS sequence"/>
</dbReference>
<evidence type="ECO:0000313" key="1">
    <source>
        <dbReference type="EMBL" id="CAG8846481.1"/>
    </source>
</evidence>
<gene>
    <name evidence="1" type="ORF">GMARGA_LOCUS38181</name>
</gene>
<evidence type="ECO:0000313" key="2">
    <source>
        <dbReference type="Proteomes" id="UP000789901"/>
    </source>
</evidence>
<feature type="non-terminal residue" evidence="1">
    <location>
        <position position="1"/>
    </location>
</feature>
<comment type="caution">
    <text evidence="1">The sequence shown here is derived from an EMBL/GenBank/DDBJ whole genome shotgun (WGS) entry which is preliminary data.</text>
</comment>
<protein>
    <submittedName>
        <fullName evidence="1">6883_t:CDS:1</fullName>
    </submittedName>
</protein>
<name>A0ABN7X3Q7_GIGMA</name>
<accession>A0ABN7X3Q7</accession>
<organism evidence="1 2">
    <name type="scientific">Gigaspora margarita</name>
    <dbReference type="NCBI Taxonomy" id="4874"/>
    <lineage>
        <taxon>Eukaryota</taxon>
        <taxon>Fungi</taxon>
        <taxon>Fungi incertae sedis</taxon>
        <taxon>Mucoromycota</taxon>
        <taxon>Glomeromycotina</taxon>
        <taxon>Glomeromycetes</taxon>
        <taxon>Diversisporales</taxon>
        <taxon>Gigasporaceae</taxon>
        <taxon>Gigaspora</taxon>
    </lineage>
</organism>